<name>A0ACD3YUY9_FUSSC</name>
<keyword evidence="2" id="KW-1185">Reference proteome</keyword>
<evidence type="ECO:0000313" key="1">
    <source>
        <dbReference type="EMBL" id="UPK92787.1"/>
    </source>
</evidence>
<proteinExistence type="predicted"/>
<gene>
    <name evidence="1" type="ORF">LCI18_003722</name>
</gene>
<organism evidence="1 2">
    <name type="scientific">Fusarium solani subsp. cucurbitae</name>
    <name type="common">Neocosmosporum cucurbitae</name>
    <dbReference type="NCBI Taxonomy" id="2747967"/>
    <lineage>
        <taxon>Eukaryota</taxon>
        <taxon>Fungi</taxon>
        <taxon>Dikarya</taxon>
        <taxon>Ascomycota</taxon>
        <taxon>Pezizomycotina</taxon>
        <taxon>Sordariomycetes</taxon>
        <taxon>Hypocreomycetidae</taxon>
        <taxon>Hypocreales</taxon>
        <taxon>Nectriaceae</taxon>
        <taxon>Fusarium</taxon>
        <taxon>Fusarium solani species complex</taxon>
    </lineage>
</organism>
<dbReference type="Proteomes" id="UP000830768">
    <property type="component" value="Chromosome 3"/>
</dbReference>
<evidence type="ECO:0000313" key="2">
    <source>
        <dbReference type="Proteomes" id="UP000830768"/>
    </source>
</evidence>
<sequence length="812" mass="88367">MTTKIHDLLKCLTLEEKIALLAGGGFWESCPIPEKGIPAFRISDGPNGARGPNVDGNLTSACFPAACSVASTFDRDLAKRIGIALGEETISKGAICISAPTVCIHRHPLGGRNFESFSEDPLLTGKLASQTILGLQSVGVAACIKHFVANEQETQRLSVNEIIDERTLREIYLRPFEIAIKEANPHALMTSYNQINYRHVDREWGWDGLTISDWGGTNSVADGLIAGLDLEMPGPARWRTAEQIRPLIEAGQITEAVIDERATRILRFLDQGGCFKNPHYSPPDEKAIDKPEHQSLIREAGAKGIVLLKNDNHILPLTKEKLKGKKVGVFGYAKEPLVHGGGSTSVNSHYKISPWDALHQAFADNDLPLLSDHVVNLQGEPGFTCTIHEPNVSEPIDHIRGILGSAFTLDHVTEHKDVKLVGVYTAPETGKFYFTLSGLGPSKLFMDGKLLVEQEYDCTDSMAFLFGGVAVPQNTVQLEAGTKYEITITTQAHAPTSHIDLSILEDRAAVRLGWMAAEEHDTDILTEAVELAKKVDYCIAFTGNDPSWETEGQDQGSFSLPKDGSQDSLVAGIAAANPGGNVIVVNSTGVAVSMPWIDQVKGLLQVWFPGQEAGNSIVDVLTGAVTPEGHLTCTFAKSIEAYPAHGNFPGTYEGRQLTVEYREGIFVGYRHFDRIPAEETLFPFGFGLSYTTFEISGFEVQNLATNEYVAHATVANTGTVNGGLAVQLYVGVINNKPNDPIKALVAFEKVRLEPGASTVVELPVQTRDFASWDDTSKTWRIDEGLYQFSIGKSSRDLVAEDTVEISSQTWQP</sequence>
<accession>A0ACD3YUY9</accession>
<dbReference type="EMBL" id="CP090032">
    <property type="protein sequence ID" value="UPK92787.1"/>
    <property type="molecule type" value="Genomic_DNA"/>
</dbReference>
<reference evidence="1" key="1">
    <citation type="submission" date="2021-11" db="EMBL/GenBank/DDBJ databases">
        <title>Fusarium solani-melongenae Genome sequencing and assembly.</title>
        <authorList>
            <person name="Xie S."/>
            <person name="Huang L."/>
            <person name="Zhang X."/>
        </authorList>
    </citation>
    <scope>NUCLEOTIDE SEQUENCE</scope>
    <source>
        <strain evidence="1">CRI 24-3</strain>
    </source>
</reference>
<protein>
    <submittedName>
        <fullName evidence="1">Uncharacterized protein</fullName>
    </submittedName>
</protein>